<proteinExistence type="predicted"/>
<evidence type="ECO:0000256" key="4">
    <source>
        <dbReference type="ARBA" id="ARBA00022723"/>
    </source>
</evidence>
<evidence type="ECO:0000313" key="13">
    <source>
        <dbReference type="Proteomes" id="UP001145742"/>
    </source>
</evidence>
<evidence type="ECO:0000256" key="6">
    <source>
        <dbReference type="ARBA" id="ARBA00022771"/>
    </source>
</evidence>
<evidence type="ECO:0000256" key="2">
    <source>
        <dbReference type="ARBA" id="ARBA00012251"/>
    </source>
</evidence>
<dbReference type="SUPFAM" id="SSF57850">
    <property type="entry name" value="RING/U-box"/>
    <property type="match status" value="3"/>
</dbReference>
<keyword evidence="13" id="KW-1185">Reference proteome</keyword>
<evidence type="ECO:0000256" key="8">
    <source>
        <dbReference type="ARBA" id="ARBA00022833"/>
    </source>
</evidence>
<dbReference type="PROSITE" id="PS51873">
    <property type="entry name" value="TRIAD"/>
    <property type="match status" value="1"/>
</dbReference>
<dbReference type="CDD" id="cd20367">
    <property type="entry name" value="BRcat_RBR_RNF144B"/>
    <property type="match status" value="1"/>
</dbReference>
<dbReference type="CDD" id="cd20369">
    <property type="entry name" value="Rcat_RBR_RNF144B"/>
    <property type="match status" value="1"/>
</dbReference>
<keyword evidence="7" id="KW-0833">Ubl conjugation pathway</keyword>
<dbReference type="Gene3D" id="1.20.120.1750">
    <property type="match status" value="1"/>
</dbReference>
<reference evidence="12" key="1">
    <citation type="submission" date="2019-10" db="EMBL/GenBank/DDBJ databases">
        <authorList>
            <person name="Soares A.E.R."/>
            <person name="Aleixo A."/>
            <person name="Schneider P."/>
            <person name="Miyaki C.Y."/>
            <person name="Schneider M.P."/>
            <person name="Mello C."/>
            <person name="Vasconcelos A.T.R."/>
        </authorList>
    </citation>
    <scope>NUCLEOTIDE SEQUENCE</scope>
    <source>
        <tissue evidence="12">Muscle</tissue>
    </source>
</reference>
<dbReference type="CDD" id="cd16778">
    <property type="entry name" value="mRING-HC-C4C4_RBR_RNF144B"/>
    <property type="match status" value="1"/>
</dbReference>
<sequence length="345" mass="39011">MSPEAVPVTITLPSTGAVMHLAHPKTDDHRPAQDSHPVDDTRAEWTIYERMGSSGKACPHTMTADESEAGELALEPLLTCKLCLCEYSLDQMTTLQECSCIFCTACLKQYMQLAIQEGCGSPITCPDMVCLNHGTLQEAEIACLVPVDQFELYKRLKFEREVHLDPQRTWCPTADCQTVCHIAPSESRAPLPVECPVCHLTFCSSCKEAWQLQHLCQDTQTTPVPTEQGSLVGTETEAPIKQCPVCRIYIERNEGCAQMMCKNCKHTFCWYCLQNLDNDIFLRHYDRGPCRNKLGHSRASVMWNRTQVKHGISTMKQEEYEYFPAAGHAFCQYHECNKLTMKLIF</sequence>
<accession>A0ABQ9DFW7</accession>
<evidence type="ECO:0000313" key="12">
    <source>
        <dbReference type="EMBL" id="KAJ7420408.1"/>
    </source>
</evidence>
<evidence type="ECO:0000256" key="9">
    <source>
        <dbReference type="PROSITE-ProRule" id="PRU00175"/>
    </source>
</evidence>
<dbReference type="InterPro" id="IPR002867">
    <property type="entry name" value="IBR_dom"/>
</dbReference>
<keyword evidence="3" id="KW-0808">Transferase</keyword>
<dbReference type="Proteomes" id="UP001145742">
    <property type="component" value="Unassembled WGS sequence"/>
</dbReference>
<gene>
    <name evidence="12" type="primary">RNF144B</name>
    <name evidence="12" type="ORF">WISP_48597</name>
</gene>
<dbReference type="Pfam" id="PF22191">
    <property type="entry name" value="IBR_1"/>
    <property type="match status" value="1"/>
</dbReference>
<name>A0ABQ9DFW7_9PASS</name>
<dbReference type="EMBL" id="WHWB01033348">
    <property type="protein sequence ID" value="KAJ7420408.1"/>
    <property type="molecule type" value="Genomic_DNA"/>
</dbReference>
<evidence type="ECO:0000259" key="10">
    <source>
        <dbReference type="PROSITE" id="PS50089"/>
    </source>
</evidence>
<organism evidence="12 13">
    <name type="scientific">Willisornis vidua</name>
    <name type="common">Xingu scale-backed antbird</name>
    <dbReference type="NCBI Taxonomy" id="1566151"/>
    <lineage>
        <taxon>Eukaryota</taxon>
        <taxon>Metazoa</taxon>
        <taxon>Chordata</taxon>
        <taxon>Craniata</taxon>
        <taxon>Vertebrata</taxon>
        <taxon>Euteleostomi</taxon>
        <taxon>Archelosauria</taxon>
        <taxon>Archosauria</taxon>
        <taxon>Dinosauria</taxon>
        <taxon>Saurischia</taxon>
        <taxon>Theropoda</taxon>
        <taxon>Coelurosauria</taxon>
        <taxon>Aves</taxon>
        <taxon>Neognathae</taxon>
        <taxon>Neoaves</taxon>
        <taxon>Telluraves</taxon>
        <taxon>Australaves</taxon>
        <taxon>Passeriformes</taxon>
        <taxon>Thamnophilidae</taxon>
        <taxon>Willisornis</taxon>
    </lineage>
</organism>
<comment type="catalytic activity">
    <reaction evidence="1">
        <text>[E2 ubiquitin-conjugating enzyme]-S-ubiquitinyl-L-cysteine + [acceptor protein]-L-lysine = [E2 ubiquitin-conjugating enzyme]-L-cysteine + [acceptor protein]-N(6)-ubiquitinyl-L-lysine.</text>
        <dbReference type="EC" id="2.3.2.31"/>
    </reaction>
</comment>
<dbReference type="EC" id="2.3.2.31" evidence="2"/>
<keyword evidence="5" id="KW-0677">Repeat</keyword>
<dbReference type="InterPro" id="IPR017907">
    <property type="entry name" value="Znf_RING_CS"/>
</dbReference>
<dbReference type="InterPro" id="IPR031127">
    <property type="entry name" value="E3_UB_ligase_RBR"/>
</dbReference>
<feature type="domain" description="RING-type" evidence="10">
    <location>
        <begin position="80"/>
        <end position="126"/>
    </location>
</feature>
<dbReference type="InterPro" id="IPR001841">
    <property type="entry name" value="Znf_RING"/>
</dbReference>
<dbReference type="PROSITE" id="PS50089">
    <property type="entry name" value="ZF_RING_2"/>
    <property type="match status" value="1"/>
</dbReference>
<feature type="domain" description="RING-type" evidence="11">
    <location>
        <begin position="76"/>
        <end position="294"/>
    </location>
</feature>
<keyword evidence="8" id="KW-0862">Zinc</keyword>
<dbReference type="SMART" id="SM00647">
    <property type="entry name" value="IBR"/>
    <property type="match status" value="2"/>
</dbReference>
<dbReference type="Gene3D" id="3.30.40.10">
    <property type="entry name" value="Zinc/RING finger domain, C3HC4 (zinc finger)"/>
    <property type="match status" value="1"/>
</dbReference>
<dbReference type="InterPro" id="IPR013083">
    <property type="entry name" value="Znf_RING/FYVE/PHD"/>
</dbReference>
<evidence type="ECO:0000256" key="3">
    <source>
        <dbReference type="ARBA" id="ARBA00022679"/>
    </source>
</evidence>
<evidence type="ECO:0000256" key="1">
    <source>
        <dbReference type="ARBA" id="ARBA00001798"/>
    </source>
</evidence>
<protein>
    <recommendedName>
        <fullName evidence="2">RBR-type E3 ubiquitin transferase</fullName>
        <ecNumber evidence="2">2.3.2.31</ecNumber>
    </recommendedName>
</protein>
<dbReference type="InterPro" id="IPR044066">
    <property type="entry name" value="TRIAD_supradom"/>
</dbReference>
<dbReference type="Pfam" id="PF01485">
    <property type="entry name" value="IBR"/>
    <property type="match status" value="1"/>
</dbReference>
<evidence type="ECO:0000256" key="7">
    <source>
        <dbReference type="ARBA" id="ARBA00022786"/>
    </source>
</evidence>
<comment type="caution">
    <text evidence="12">The sequence shown here is derived from an EMBL/GenBank/DDBJ whole genome shotgun (WGS) entry which is preliminary data.</text>
</comment>
<keyword evidence="6 9" id="KW-0863">Zinc-finger</keyword>
<dbReference type="PROSITE" id="PS00518">
    <property type="entry name" value="ZF_RING_1"/>
    <property type="match status" value="1"/>
</dbReference>
<evidence type="ECO:0000256" key="5">
    <source>
        <dbReference type="ARBA" id="ARBA00022737"/>
    </source>
</evidence>
<keyword evidence="4" id="KW-0479">Metal-binding</keyword>
<evidence type="ECO:0000259" key="11">
    <source>
        <dbReference type="PROSITE" id="PS51873"/>
    </source>
</evidence>
<dbReference type="PANTHER" id="PTHR11685">
    <property type="entry name" value="RBR FAMILY RING FINGER AND IBR DOMAIN-CONTAINING"/>
    <property type="match status" value="1"/>
</dbReference>